<keyword evidence="5 7" id="KW-0472">Membrane</keyword>
<feature type="transmembrane region" description="Helical" evidence="7">
    <location>
        <begin position="316"/>
        <end position="336"/>
    </location>
</feature>
<keyword evidence="6" id="KW-0456">Lyase</keyword>
<dbReference type="GO" id="GO:0004383">
    <property type="term" value="F:guanylate cyclase activity"/>
    <property type="evidence" value="ECO:0007669"/>
    <property type="project" value="TreeGrafter"/>
</dbReference>
<gene>
    <name evidence="9" type="ORF">TRFO_13775</name>
</gene>
<feature type="domain" description="Guanylate cyclase" evidence="8">
    <location>
        <begin position="1398"/>
        <end position="1530"/>
    </location>
</feature>
<feature type="transmembrane region" description="Helical" evidence="7">
    <location>
        <begin position="1181"/>
        <end position="1199"/>
    </location>
</feature>
<dbReference type="PANTHER" id="PTHR11920:SF335">
    <property type="entry name" value="GUANYLATE CYCLASE"/>
    <property type="match status" value="1"/>
</dbReference>
<dbReference type="Gene3D" id="3.30.450.20">
    <property type="entry name" value="PAS domain"/>
    <property type="match status" value="1"/>
</dbReference>
<feature type="transmembrane region" description="Helical" evidence="7">
    <location>
        <begin position="115"/>
        <end position="138"/>
    </location>
</feature>
<evidence type="ECO:0000256" key="1">
    <source>
        <dbReference type="ARBA" id="ARBA00004370"/>
    </source>
</evidence>
<dbReference type="GO" id="GO:0035556">
    <property type="term" value="P:intracellular signal transduction"/>
    <property type="evidence" value="ECO:0007669"/>
    <property type="project" value="InterPro"/>
</dbReference>
<evidence type="ECO:0000256" key="2">
    <source>
        <dbReference type="ARBA" id="ARBA00022692"/>
    </source>
</evidence>
<feature type="transmembrane region" description="Helical" evidence="7">
    <location>
        <begin position="957"/>
        <end position="981"/>
    </location>
</feature>
<evidence type="ECO:0000313" key="9">
    <source>
        <dbReference type="EMBL" id="OHT15784.1"/>
    </source>
</evidence>
<feature type="transmembrane region" description="Helical" evidence="7">
    <location>
        <begin position="288"/>
        <end position="310"/>
    </location>
</feature>
<dbReference type="GO" id="GO:0000166">
    <property type="term" value="F:nucleotide binding"/>
    <property type="evidence" value="ECO:0007669"/>
    <property type="project" value="UniProtKB-KW"/>
</dbReference>
<dbReference type="OrthoDB" id="60033at2759"/>
<dbReference type="InterPro" id="IPR029787">
    <property type="entry name" value="Nucleotide_cyclase"/>
</dbReference>
<keyword evidence="10" id="KW-1185">Reference proteome</keyword>
<dbReference type="PROSITE" id="PS50125">
    <property type="entry name" value="GUANYLATE_CYCLASE_2"/>
    <property type="match status" value="1"/>
</dbReference>
<dbReference type="RefSeq" id="XP_068368920.1">
    <property type="nucleotide sequence ID" value="XM_068497444.1"/>
</dbReference>
<evidence type="ECO:0000313" key="10">
    <source>
        <dbReference type="Proteomes" id="UP000179807"/>
    </source>
</evidence>
<keyword evidence="2 7" id="KW-0812">Transmembrane</keyword>
<evidence type="ECO:0000256" key="4">
    <source>
        <dbReference type="ARBA" id="ARBA00022989"/>
    </source>
</evidence>
<feature type="transmembrane region" description="Helical" evidence="7">
    <location>
        <begin position="150"/>
        <end position="168"/>
    </location>
</feature>
<organism evidence="9 10">
    <name type="scientific">Tritrichomonas foetus</name>
    <dbReference type="NCBI Taxonomy" id="1144522"/>
    <lineage>
        <taxon>Eukaryota</taxon>
        <taxon>Metamonada</taxon>
        <taxon>Parabasalia</taxon>
        <taxon>Tritrichomonadida</taxon>
        <taxon>Tritrichomonadidae</taxon>
        <taxon>Tritrichomonas</taxon>
    </lineage>
</organism>
<dbReference type="GO" id="GO:0004016">
    <property type="term" value="F:adenylate cyclase activity"/>
    <property type="evidence" value="ECO:0007669"/>
    <property type="project" value="TreeGrafter"/>
</dbReference>
<dbReference type="SUPFAM" id="SSF55073">
    <property type="entry name" value="Nucleotide cyclase"/>
    <property type="match status" value="1"/>
</dbReference>
<feature type="transmembrane region" description="Helical" evidence="7">
    <location>
        <begin position="638"/>
        <end position="660"/>
    </location>
</feature>
<dbReference type="GO" id="GO:0007168">
    <property type="term" value="P:receptor guanylyl cyclase signaling pathway"/>
    <property type="evidence" value="ECO:0007669"/>
    <property type="project" value="TreeGrafter"/>
</dbReference>
<comment type="subcellular location">
    <subcellularLocation>
        <location evidence="1">Membrane</location>
    </subcellularLocation>
</comment>
<protein>
    <submittedName>
        <fullName evidence="9">Adenylate and Guanylate cyclase catalytic domain containing protein</fullName>
    </submittedName>
</protein>
<dbReference type="GO" id="GO:0001653">
    <property type="term" value="F:peptide receptor activity"/>
    <property type="evidence" value="ECO:0007669"/>
    <property type="project" value="TreeGrafter"/>
</dbReference>
<feature type="transmembrane region" description="Helical" evidence="7">
    <location>
        <begin position="188"/>
        <end position="209"/>
    </location>
</feature>
<accession>A0A1J4KY20</accession>
<dbReference type="SMART" id="SM00044">
    <property type="entry name" value="CYCc"/>
    <property type="match status" value="1"/>
</dbReference>
<dbReference type="VEuPathDB" id="TrichDB:TRFO_13775"/>
<feature type="transmembrane region" description="Helical" evidence="7">
    <location>
        <begin position="672"/>
        <end position="690"/>
    </location>
</feature>
<evidence type="ECO:0000256" key="3">
    <source>
        <dbReference type="ARBA" id="ARBA00022741"/>
    </source>
</evidence>
<feature type="transmembrane region" description="Helical" evidence="7">
    <location>
        <begin position="255"/>
        <end position="276"/>
    </location>
</feature>
<feature type="transmembrane region" description="Helical" evidence="7">
    <location>
        <begin position="859"/>
        <end position="884"/>
    </location>
</feature>
<keyword evidence="3" id="KW-0547">Nucleotide-binding</keyword>
<dbReference type="InterPro" id="IPR001054">
    <property type="entry name" value="A/G_cyclase"/>
</dbReference>
<dbReference type="Proteomes" id="UP000179807">
    <property type="component" value="Unassembled WGS sequence"/>
</dbReference>
<dbReference type="InterPro" id="IPR050401">
    <property type="entry name" value="Cyclic_nucleotide_synthase"/>
</dbReference>
<dbReference type="CDD" id="cd07302">
    <property type="entry name" value="CHD"/>
    <property type="match status" value="1"/>
</dbReference>
<evidence type="ECO:0000256" key="5">
    <source>
        <dbReference type="ARBA" id="ARBA00023136"/>
    </source>
</evidence>
<sequence length="1578" mass="178560">MIPAATQFSTTNAGISLSSLQGLSYKYEGLIQQPLTKVLRNTLFYFISYMDSIVPIFRPMHYFISAWRLVQIWGLSTCAAYSDLWAPGIPQDAMSIVSILFHIVPASYRKDCANVVNLILVSILGIIYLIWFLSALYLKKYAKLPKSLVYFIYIMISSALLIIPPVMMNNAGESISRLITKVPQELSSIGVIIVLIIVVVFCILTYTAFKTLICSSLIFRPMSLQTVLPTPQNIMIALTLISTFSMAIGSKLDQIPRIICMCLSLLVTVYGLKVPFAPGTIIRANSRIFFIAISISSIINHILFIIYVAIERQATQIELFILILIFAISYLAAYFIHQRFITKKLLILDDVFEVIENTDDFLNIVRTSNNMISLLCIGMELGHPAIQNWKIFSKASEAFPECSDVWVVYGKFVAIFPQEFNLLGYVIHNMAIHKFKGFSIRQNMMQAFNIQMQRECTLTPQLKHKLTLLSKSVSQAKTKLRHVWDIVIQGNTKEMENAVNASYLSIQKCENEFLHAITQYPNNRFIARAYTRFLLEVTGNHEKFIFWKDKTNAMKNGVLAHEDLTHILGIDSFPLLNEKAVTMISPTAFSGNNESEILTGFESEICDDIGSQVNYEQTSLIAEKIDKLTYPALRCQNIWIVLCFILFIIGMTMALLFYIQVFIQNNSVPLDFMYNMALIQLYNFMMPLFTHHYIMENIPQSSEPNAPKYFSAPKYGNIDLLAFGMKTDTRSQLDYIVNSCSLVMEKLVSFHNFDPTAPTLKKARSLLFDSIIQTKYYINETSYKNVTSSLQSIMYDTVVLISELLIDKTPSTSFFYSTLKSPNLLNSFMTCQDLNENISQVLDYLEEYVTNFAANIKNYVYMVEIAVCVALAIMYIITIIVVLYKIQKNKDTVYKCLTALPKNVVSSVSESLRLLNKNGESSKATEVDTELSKQEDSMLKMFATASDSNSTFSTDNIYLIVYYTIFGVITIFLVFILLNMLPSISSTLVKNAPHISKVLGTSTYMMSVEVSFNDAIAGNFGYPFSEKNIGLGGRNLTKIFLILSYYIGKYYDSYHSSKFGTEDRSVLPYENFNSHILSINTSKQCPNRTIPTTTVREAIDCLTINNQIQLFTLLVRKFSIPYMDKTIGGDVQKSTFDPQGELFSNVWYLIMKMYAEVFFPMFSRIVSDMESLMKYESKKHIPLIVVVIILSFIVMCLIIHRSHDIKTKLDFTLRLLLQCNPTVVTSTVRVVDVLNGNFNQRVKDATLRDKAYYDLVLKEVPDVTIVADQNFKITDINLAFVRLFPDKAECILNSDIRAFFKDNRFVINELTIANNSEEIIKYKNEDDPFIYLQTKVSLITQTYVVTMRDVSQTVSYNQLIKEEHSKSDKLLASILPPNLVSRVQSGEKNISFSVPSASILFMDIVEFTPWCASGTAAGVMSTLNLMYKYFDSALSHGKTLTKIKCIGDCYMAAGGIFTEMNQPAIHAKEAVEFGLSAIESIEQLNKEKNESLKIRVGINTGGPIVAGVLGTEKPTFEILGPAINMAQQMEHNGMPMLVHISRSVYELIYSGSFKIKERGQISIKNGKVVTYLVEGKVE</sequence>
<evidence type="ECO:0000256" key="6">
    <source>
        <dbReference type="ARBA" id="ARBA00023239"/>
    </source>
</evidence>
<dbReference type="PANTHER" id="PTHR11920">
    <property type="entry name" value="GUANYLYL CYCLASE"/>
    <property type="match status" value="1"/>
</dbReference>
<name>A0A1J4KY20_9EUKA</name>
<dbReference type="EMBL" id="MLAK01000186">
    <property type="protein sequence ID" value="OHT15784.1"/>
    <property type="molecule type" value="Genomic_DNA"/>
</dbReference>
<proteinExistence type="predicted"/>
<dbReference type="Gene3D" id="3.30.70.1230">
    <property type="entry name" value="Nucleotide cyclase"/>
    <property type="match status" value="1"/>
</dbReference>
<dbReference type="GeneID" id="94832148"/>
<keyword evidence="4 7" id="KW-1133">Transmembrane helix</keyword>
<evidence type="ECO:0000259" key="8">
    <source>
        <dbReference type="PROSITE" id="PS50125"/>
    </source>
</evidence>
<evidence type="ECO:0000256" key="7">
    <source>
        <dbReference type="SAM" id="Phobius"/>
    </source>
</evidence>
<reference evidence="9" key="1">
    <citation type="submission" date="2016-10" db="EMBL/GenBank/DDBJ databases">
        <authorList>
            <person name="Benchimol M."/>
            <person name="Almeida L.G."/>
            <person name="Vasconcelos A.T."/>
            <person name="Perreira-Neves A."/>
            <person name="Rosa I.A."/>
            <person name="Tasca T."/>
            <person name="Bogo M.R."/>
            <person name="de Souza W."/>
        </authorList>
    </citation>
    <scope>NUCLEOTIDE SEQUENCE [LARGE SCALE GENOMIC DNA]</scope>
    <source>
        <strain evidence="9">K</strain>
    </source>
</reference>
<comment type="caution">
    <text evidence="9">The sequence shown here is derived from an EMBL/GenBank/DDBJ whole genome shotgun (WGS) entry which is preliminary data.</text>
</comment>
<dbReference type="Pfam" id="PF00211">
    <property type="entry name" value="Guanylate_cyc"/>
    <property type="match status" value="1"/>
</dbReference>
<dbReference type="GO" id="GO:0005886">
    <property type="term" value="C:plasma membrane"/>
    <property type="evidence" value="ECO:0007669"/>
    <property type="project" value="TreeGrafter"/>
</dbReference>